<proteinExistence type="predicted"/>
<dbReference type="AlphaFoldDB" id="A0A9P8CK51"/>
<name>A0A9P8CK51_9HYPO</name>
<gene>
    <name evidence="2" type="ORF">F5Z01DRAFT_668885</name>
</gene>
<sequence length="365" mass="40827">MSPQNNIITRRKNLLRKRANTAKPRTLRLGQDCNIFTVLIYYNLVREALDGVVHLPEGETLPDLNACARDIMSKQSKSMLGHRRQPRRSSRQKQRPASPRQGRDAGDRTERETGGENDGVWSVTSSPPSNARPLARQGRQGVPESLQDKNHAPTDGRAIRNGHSSQDEVHSTACDEDAEGDTTHSDGNGVLGPLAQEVQLDTQWLQDGMDLSFDFDDDFVLPVNDTIHTTSANPAAAPAAMIPQGNKSMAGWEEHDFQQSQGAASQCAPFEGTWPSLQPLSFAANTDLLSVPRKRQQKIRLLRALVNSYLHRNDKNPPNLTGSGATFSSNQSKLERNRRFKRFLGYLLQRNKEIREFDNWCQGRR</sequence>
<reference evidence="2" key="1">
    <citation type="journal article" date="2021" name="IMA Fungus">
        <title>Genomic characterization of three marine fungi, including Emericellopsis atlantica sp. nov. with signatures of a generalist lifestyle and marine biomass degradation.</title>
        <authorList>
            <person name="Hagestad O.C."/>
            <person name="Hou L."/>
            <person name="Andersen J.H."/>
            <person name="Hansen E.H."/>
            <person name="Altermark B."/>
            <person name="Li C."/>
            <person name="Kuhnert E."/>
            <person name="Cox R.J."/>
            <person name="Crous P.W."/>
            <person name="Spatafora J.W."/>
            <person name="Lail K."/>
            <person name="Amirebrahimi M."/>
            <person name="Lipzen A."/>
            <person name="Pangilinan J."/>
            <person name="Andreopoulos W."/>
            <person name="Hayes R.D."/>
            <person name="Ng V."/>
            <person name="Grigoriev I.V."/>
            <person name="Jackson S.A."/>
            <person name="Sutton T.D.S."/>
            <person name="Dobson A.D.W."/>
            <person name="Rama T."/>
        </authorList>
    </citation>
    <scope>NUCLEOTIDE SEQUENCE</scope>
    <source>
        <strain evidence="2">TS7</strain>
    </source>
</reference>
<dbReference type="Proteomes" id="UP000887229">
    <property type="component" value="Unassembled WGS sequence"/>
</dbReference>
<dbReference type="OrthoDB" id="5075620at2759"/>
<evidence type="ECO:0000313" key="2">
    <source>
        <dbReference type="EMBL" id="KAG9249570.1"/>
    </source>
</evidence>
<feature type="region of interest" description="Disordered" evidence="1">
    <location>
        <begin position="75"/>
        <end position="191"/>
    </location>
</feature>
<organism evidence="2 3">
    <name type="scientific">Emericellopsis atlantica</name>
    <dbReference type="NCBI Taxonomy" id="2614577"/>
    <lineage>
        <taxon>Eukaryota</taxon>
        <taxon>Fungi</taxon>
        <taxon>Dikarya</taxon>
        <taxon>Ascomycota</taxon>
        <taxon>Pezizomycotina</taxon>
        <taxon>Sordariomycetes</taxon>
        <taxon>Hypocreomycetidae</taxon>
        <taxon>Hypocreales</taxon>
        <taxon>Bionectriaceae</taxon>
        <taxon>Emericellopsis</taxon>
    </lineage>
</organism>
<accession>A0A9P8CK51</accession>
<dbReference type="GeneID" id="70295280"/>
<evidence type="ECO:0000256" key="1">
    <source>
        <dbReference type="SAM" id="MobiDB-lite"/>
    </source>
</evidence>
<keyword evidence="3" id="KW-1185">Reference proteome</keyword>
<feature type="compositionally biased region" description="Basic and acidic residues" evidence="1">
    <location>
        <begin position="146"/>
        <end position="158"/>
    </location>
</feature>
<dbReference type="RefSeq" id="XP_046113494.1">
    <property type="nucleotide sequence ID" value="XM_046264377.1"/>
</dbReference>
<feature type="compositionally biased region" description="Basic residues" evidence="1">
    <location>
        <begin position="80"/>
        <end position="94"/>
    </location>
</feature>
<evidence type="ECO:0000313" key="3">
    <source>
        <dbReference type="Proteomes" id="UP000887229"/>
    </source>
</evidence>
<feature type="compositionally biased region" description="Basic and acidic residues" evidence="1">
    <location>
        <begin position="101"/>
        <end position="114"/>
    </location>
</feature>
<comment type="caution">
    <text evidence="2">The sequence shown here is derived from an EMBL/GenBank/DDBJ whole genome shotgun (WGS) entry which is preliminary data.</text>
</comment>
<protein>
    <submittedName>
        <fullName evidence="2">Uncharacterized protein</fullName>
    </submittedName>
</protein>
<dbReference type="EMBL" id="MU251301">
    <property type="protein sequence ID" value="KAG9249570.1"/>
    <property type="molecule type" value="Genomic_DNA"/>
</dbReference>